<feature type="region of interest" description="Disordered" evidence="1">
    <location>
        <begin position="306"/>
        <end position="339"/>
    </location>
</feature>
<feature type="compositionally biased region" description="Basic and acidic residues" evidence="1">
    <location>
        <begin position="311"/>
        <end position="322"/>
    </location>
</feature>
<keyword evidence="3" id="KW-1185">Reference proteome</keyword>
<evidence type="ECO:0008006" key="4">
    <source>
        <dbReference type="Google" id="ProtNLM"/>
    </source>
</evidence>
<sequence length="582" mass="61720">MAKPPRFLSRIVDKVVPDVIKRLVEDDPADAAAPAADGQQASAFDDEPPEMTLEDILKEDIGAFGGKMHIISLVEFKEAIGSAKWLKLSRNIMLIAEGVLRSRLGHAHAYAQRGTDMFVLGFRGLSEGEAKNRAIMVAEEIGGRLAGANFGGKQALVRVAEIDPEALLGGDGGLDEDALHAAVAGGQAVEPAAPDSQAAHHFWETRPPEKKPQRLLPTTDPTALGQPERRHWHQAALPDREASRRSWATSGAGADYDEQPAETEDPVLAAAREAARTPKWEPIVKPLSEAERRHFEEMHGGLLATLSPQDYLKRGGLDKTDDTPAPLPPPPEEPEPEVDEAAKAPAGVQVSLRPCWTAATEAVDCFLLRPVLVGGSIPAGETREPASLHDPLIATKAAEALIAMAAAGTKAVLVVPLHAVSLAGERRADVLKALSGATQSQRMLSLRVELVGITAGTKPATVLAAVQALRPVVREVALRTNLFDPSRAVFGIKGVLVGSDLDSVPAAHRQPERLGPGLKTLEEKARLGGASGTFVWGLRKRQEIGAALDHGIGQIGGSAFSKDIPLPGRLVRLPRAKLVGSA</sequence>
<name>A0A286GEZ0_9PROT</name>
<evidence type="ECO:0000313" key="2">
    <source>
        <dbReference type="EMBL" id="SOD94091.1"/>
    </source>
</evidence>
<gene>
    <name evidence="2" type="ORF">SAMN05421508_103350</name>
</gene>
<organism evidence="2 3">
    <name type="scientific">Caenispirillum bisanense</name>
    <dbReference type="NCBI Taxonomy" id="414052"/>
    <lineage>
        <taxon>Bacteria</taxon>
        <taxon>Pseudomonadati</taxon>
        <taxon>Pseudomonadota</taxon>
        <taxon>Alphaproteobacteria</taxon>
        <taxon>Rhodospirillales</taxon>
        <taxon>Novispirillaceae</taxon>
        <taxon>Caenispirillum</taxon>
    </lineage>
</organism>
<dbReference type="AlphaFoldDB" id="A0A286GEZ0"/>
<reference evidence="2 3" key="1">
    <citation type="submission" date="2017-09" db="EMBL/GenBank/DDBJ databases">
        <authorList>
            <person name="Ehlers B."/>
            <person name="Leendertz F.H."/>
        </authorList>
    </citation>
    <scope>NUCLEOTIDE SEQUENCE [LARGE SCALE GENOMIC DNA]</scope>
    <source>
        <strain evidence="2 3">USBA 140</strain>
    </source>
</reference>
<proteinExistence type="predicted"/>
<evidence type="ECO:0000256" key="1">
    <source>
        <dbReference type="SAM" id="MobiDB-lite"/>
    </source>
</evidence>
<accession>A0A286GEZ0</accession>
<dbReference type="RefSeq" id="WP_141415095.1">
    <property type="nucleotide sequence ID" value="NZ_OCNJ01000003.1"/>
</dbReference>
<protein>
    <recommendedName>
        <fullName evidence="4">GGDEF domain-containing protein, diguanylate cyclase (C-di-GMP synthetase) or its enzymatically inactive variants</fullName>
    </recommendedName>
</protein>
<dbReference type="EMBL" id="OCNJ01000003">
    <property type="protein sequence ID" value="SOD94091.1"/>
    <property type="molecule type" value="Genomic_DNA"/>
</dbReference>
<evidence type="ECO:0000313" key="3">
    <source>
        <dbReference type="Proteomes" id="UP000219621"/>
    </source>
</evidence>
<dbReference type="Proteomes" id="UP000219621">
    <property type="component" value="Unassembled WGS sequence"/>
</dbReference>
<feature type="region of interest" description="Disordered" evidence="1">
    <location>
        <begin position="186"/>
        <end position="263"/>
    </location>
</feature>
<feature type="compositionally biased region" description="Basic and acidic residues" evidence="1">
    <location>
        <begin position="201"/>
        <end position="212"/>
    </location>
</feature>
<dbReference type="OrthoDB" id="8436846at2"/>